<dbReference type="InterPro" id="IPR011051">
    <property type="entry name" value="RmlC_Cupin_sf"/>
</dbReference>
<dbReference type="RefSeq" id="WP_371840839.1">
    <property type="nucleotide sequence ID" value="NZ_JBGMEK010000070.1"/>
</dbReference>
<comment type="caution">
    <text evidence="2">The sequence shown here is derived from an EMBL/GenBank/DDBJ whole genome shotgun (WGS) entry which is preliminary data.</text>
</comment>
<reference evidence="2 3" key="1">
    <citation type="submission" date="2024-08" db="EMBL/GenBank/DDBJ databases">
        <authorList>
            <person name="Ishaq N."/>
        </authorList>
    </citation>
    <scope>NUCLEOTIDE SEQUENCE [LARGE SCALE GENOMIC DNA]</scope>
    <source>
        <strain evidence="2 3">DSM 18651</strain>
    </source>
</reference>
<dbReference type="InterPro" id="IPR014710">
    <property type="entry name" value="RmlC-like_jellyroll"/>
</dbReference>
<feature type="domain" description="Cupin type-2" evidence="1">
    <location>
        <begin position="33"/>
        <end position="97"/>
    </location>
</feature>
<gene>
    <name evidence="2" type="ORF">ACCI49_19480</name>
</gene>
<evidence type="ECO:0000313" key="2">
    <source>
        <dbReference type="EMBL" id="MFA0813087.1"/>
    </source>
</evidence>
<protein>
    <submittedName>
        <fullName evidence="2">Cupin domain-containing protein</fullName>
    </submittedName>
</protein>
<proteinExistence type="predicted"/>
<dbReference type="EMBL" id="JBGMEK010000070">
    <property type="protein sequence ID" value="MFA0813087.1"/>
    <property type="molecule type" value="Genomic_DNA"/>
</dbReference>
<evidence type="ECO:0000259" key="1">
    <source>
        <dbReference type="Pfam" id="PF07883"/>
    </source>
</evidence>
<organism evidence="2 3">
    <name type="scientific">Microbulbifer epialgicus</name>
    <dbReference type="NCBI Taxonomy" id="393907"/>
    <lineage>
        <taxon>Bacteria</taxon>
        <taxon>Pseudomonadati</taxon>
        <taxon>Pseudomonadota</taxon>
        <taxon>Gammaproteobacteria</taxon>
        <taxon>Cellvibrionales</taxon>
        <taxon>Microbulbiferaceae</taxon>
        <taxon>Microbulbifer</taxon>
    </lineage>
</organism>
<dbReference type="Proteomes" id="UP001569428">
    <property type="component" value="Unassembled WGS sequence"/>
</dbReference>
<accession>A0ABV4P417</accession>
<dbReference type="SUPFAM" id="SSF51182">
    <property type="entry name" value="RmlC-like cupins"/>
    <property type="match status" value="1"/>
</dbReference>
<dbReference type="Pfam" id="PF07883">
    <property type="entry name" value="Cupin_2"/>
    <property type="match status" value="1"/>
</dbReference>
<name>A0ABV4P417_9GAMM</name>
<sequence>MASRTLTNPRTGERIIFTKTSRETNGKLFEMSYKMAPHAAIVDEYSHPHQEMAIRVLSGTLTCSVNGVNKKLCAGEGITIPAGVPHFQKNEFEVDVHAI</sequence>
<keyword evidence="3" id="KW-1185">Reference proteome</keyword>
<evidence type="ECO:0000313" key="3">
    <source>
        <dbReference type="Proteomes" id="UP001569428"/>
    </source>
</evidence>
<dbReference type="Gene3D" id="2.60.120.10">
    <property type="entry name" value="Jelly Rolls"/>
    <property type="match status" value="1"/>
</dbReference>
<dbReference type="InterPro" id="IPR013096">
    <property type="entry name" value="Cupin_2"/>
</dbReference>